<dbReference type="Pfam" id="PF07690">
    <property type="entry name" value="MFS_1"/>
    <property type="match status" value="1"/>
</dbReference>
<comment type="caution">
    <text evidence="2">The sequence shown here is derived from an EMBL/GenBank/DDBJ whole genome shotgun (WGS) entry which is preliminary data.</text>
</comment>
<dbReference type="Proteomes" id="UP001501074">
    <property type="component" value="Unassembled WGS sequence"/>
</dbReference>
<accession>A0ABP7AJS3</accession>
<keyword evidence="1" id="KW-0472">Membrane</keyword>
<organism evidence="2 3">
    <name type="scientific">Kineosporia mesophila</name>
    <dbReference type="NCBI Taxonomy" id="566012"/>
    <lineage>
        <taxon>Bacteria</taxon>
        <taxon>Bacillati</taxon>
        <taxon>Actinomycetota</taxon>
        <taxon>Actinomycetes</taxon>
        <taxon>Kineosporiales</taxon>
        <taxon>Kineosporiaceae</taxon>
        <taxon>Kineosporia</taxon>
    </lineage>
</organism>
<feature type="transmembrane region" description="Helical" evidence="1">
    <location>
        <begin position="251"/>
        <end position="273"/>
    </location>
</feature>
<dbReference type="PANTHER" id="PTHR23542:SF1">
    <property type="entry name" value="MAJOR FACILITATOR SUPERFAMILY (MFS) PROFILE DOMAIN-CONTAINING PROTEIN"/>
    <property type="match status" value="1"/>
</dbReference>
<feature type="transmembrane region" description="Helical" evidence="1">
    <location>
        <begin position="109"/>
        <end position="130"/>
    </location>
</feature>
<sequence>MLGTSRAGAYRAVLRDRRLVRVFSLALIGRFGYALFSLCLLFTIAQATGSFAVAASSLAVFGVSGLVMPVQARLLDRYGQRRVLPLVGILFTSALAVMAVMGARGTDHGGAWFAVCLSGGLCAPSLGPSMRAQWREAVGQGQRPAAYSLDAVAEEVVFFLGPAASSLVLILGPAWCGVAAVAVLIPIGIAGLVVSPFVPLPSGPGRPAGSRLGPLRRNDFRTLLVVMMLAGAVLGAMLTALAALADQAHRPSVTGIVEALAGLVSVAGGLWWGARRSSWPWRRELAALMVVRLPLVVGCVLLPHLWSVAAFVTLSAVVVSPLFVAAFTASDQIAAPPEHTEASTWVTSVGNIGSSGGTALAGWGCAEVSVPGTFAMIAVLLVAATGVAQGFRYGSLARFR</sequence>
<dbReference type="PANTHER" id="PTHR23542">
    <property type="match status" value="1"/>
</dbReference>
<dbReference type="Gene3D" id="1.20.1250.20">
    <property type="entry name" value="MFS general substrate transporter like domains"/>
    <property type="match status" value="2"/>
</dbReference>
<feature type="transmembrane region" description="Helical" evidence="1">
    <location>
        <begin position="20"/>
        <end position="45"/>
    </location>
</feature>
<evidence type="ECO:0000256" key="1">
    <source>
        <dbReference type="SAM" id="Phobius"/>
    </source>
</evidence>
<proteinExistence type="predicted"/>
<feature type="transmembrane region" description="Helical" evidence="1">
    <location>
        <begin position="83"/>
        <end position="103"/>
    </location>
</feature>
<feature type="transmembrane region" description="Helical" evidence="1">
    <location>
        <begin position="222"/>
        <end position="245"/>
    </location>
</feature>
<gene>
    <name evidence="2" type="ORF">GCM10022223_60250</name>
</gene>
<dbReference type="InterPro" id="IPR011701">
    <property type="entry name" value="MFS"/>
</dbReference>
<feature type="transmembrane region" description="Helical" evidence="1">
    <location>
        <begin position="51"/>
        <end position="71"/>
    </location>
</feature>
<reference evidence="3" key="1">
    <citation type="journal article" date="2019" name="Int. J. Syst. Evol. Microbiol.">
        <title>The Global Catalogue of Microorganisms (GCM) 10K type strain sequencing project: providing services to taxonomists for standard genome sequencing and annotation.</title>
        <authorList>
            <consortium name="The Broad Institute Genomics Platform"/>
            <consortium name="The Broad Institute Genome Sequencing Center for Infectious Disease"/>
            <person name="Wu L."/>
            <person name="Ma J."/>
        </authorList>
    </citation>
    <scope>NUCLEOTIDE SEQUENCE [LARGE SCALE GENOMIC DNA]</scope>
    <source>
        <strain evidence="3">JCM 16902</strain>
    </source>
</reference>
<evidence type="ECO:0000313" key="2">
    <source>
        <dbReference type="EMBL" id="GAA3633880.1"/>
    </source>
</evidence>
<feature type="transmembrane region" description="Helical" evidence="1">
    <location>
        <begin position="151"/>
        <end position="172"/>
    </location>
</feature>
<keyword evidence="1" id="KW-0812">Transmembrane</keyword>
<name>A0ABP7AJS3_9ACTN</name>
<dbReference type="InterPro" id="IPR036259">
    <property type="entry name" value="MFS_trans_sf"/>
</dbReference>
<keyword evidence="3" id="KW-1185">Reference proteome</keyword>
<protein>
    <submittedName>
        <fullName evidence="2">MFS transporter</fullName>
    </submittedName>
</protein>
<dbReference type="EMBL" id="BAAAZO010000012">
    <property type="protein sequence ID" value="GAA3633880.1"/>
    <property type="molecule type" value="Genomic_DNA"/>
</dbReference>
<feature type="transmembrane region" description="Helical" evidence="1">
    <location>
        <begin position="178"/>
        <end position="201"/>
    </location>
</feature>
<feature type="transmembrane region" description="Helical" evidence="1">
    <location>
        <begin position="370"/>
        <end position="391"/>
    </location>
</feature>
<keyword evidence="1" id="KW-1133">Transmembrane helix</keyword>
<dbReference type="RefSeq" id="WP_231485702.1">
    <property type="nucleotide sequence ID" value="NZ_BAAAZO010000012.1"/>
</dbReference>
<evidence type="ECO:0000313" key="3">
    <source>
        <dbReference type="Proteomes" id="UP001501074"/>
    </source>
</evidence>
<dbReference type="SUPFAM" id="SSF103473">
    <property type="entry name" value="MFS general substrate transporter"/>
    <property type="match status" value="1"/>
</dbReference>